<accession>A0A1G2CAU9</accession>
<feature type="region of interest" description="Disordered" evidence="9">
    <location>
        <begin position="1"/>
        <end position="21"/>
    </location>
</feature>
<dbReference type="NCBIfam" id="TIGR01017">
    <property type="entry name" value="rpsD_bact"/>
    <property type="match status" value="1"/>
</dbReference>
<dbReference type="GO" id="GO:0019843">
    <property type="term" value="F:rRNA binding"/>
    <property type="evidence" value="ECO:0007669"/>
    <property type="project" value="UniProtKB-UniRule"/>
</dbReference>
<dbReference type="FunFam" id="3.10.290.10:FF:000001">
    <property type="entry name" value="30S ribosomal protein S4"/>
    <property type="match status" value="1"/>
</dbReference>
<gene>
    <name evidence="7" type="primary">rpsD</name>
    <name evidence="12" type="ORF">A2855_01025</name>
</gene>
<evidence type="ECO:0000313" key="13">
    <source>
        <dbReference type="Proteomes" id="UP000179059"/>
    </source>
</evidence>
<dbReference type="InterPro" id="IPR022801">
    <property type="entry name" value="Ribosomal_uS4"/>
</dbReference>
<dbReference type="CDD" id="cd00165">
    <property type="entry name" value="S4"/>
    <property type="match status" value="1"/>
</dbReference>
<keyword evidence="3 7" id="KW-0694">RNA-binding</keyword>
<dbReference type="Gene3D" id="1.10.1050.10">
    <property type="entry name" value="Ribosomal Protein S4 Delta 41, Chain A, domain 1"/>
    <property type="match status" value="1"/>
</dbReference>
<dbReference type="SMART" id="SM00363">
    <property type="entry name" value="S4"/>
    <property type="match status" value="1"/>
</dbReference>
<evidence type="ECO:0000256" key="7">
    <source>
        <dbReference type="HAMAP-Rule" id="MF_01306"/>
    </source>
</evidence>
<evidence type="ECO:0000256" key="2">
    <source>
        <dbReference type="ARBA" id="ARBA00022730"/>
    </source>
</evidence>
<dbReference type="InterPro" id="IPR036986">
    <property type="entry name" value="S4_RNA-bd_sf"/>
</dbReference>
<organism evidence="12 13">
    <name type="scientific">Candidatus Liptonbacteria bacterium RIFCSPHIGHO2_01_FULL_57_28</name>
    <dbReference type="NCBI Taxonomy" id="1798647"/>
    <lineage>
        <taxon>Bacteria</taxon>
        <taxon>Candidatus Liptoniibacteriota</taxon>
    </lineage>
</organism>
<feature type="domain" description="RNA-binding S4" evidence="10">
    <location>
        <begin position="99"/>
        <end position="164"/>
    </location>
</feature>
<comment type="similarity">
    <text evidence="1 7 8">Belongs to the universal ribosomal protein uS4 family.</text>
</comment>
<dbReference type="PROSITE" id="PS00632">
    <property type="entry name" value="RIBOSOMAL_S4"/>
    <property type="match status" value="1"/>
</dbReference>
<dbReference type="Gene3D" id="3.10.290.10">
    <property type="entry name" value="RNA-binding S4 domain"/>
    <property type="match status" value="1"/>
</dbReference>
<evidence type="ECO:0000313" key="12">
    <source>
        <dbReference type="EMBL" id="OGY98336.1"/>
    </source>
</evidence>
<dbReference type="InterPro" id="IPR002942">
    <property type="entry name" value="S4_RNA-bd"/>
</dbReference>
<dbReference type="PANTHER" id="PTHR11831:SF4">
    <property type="entry name" value="SMALL RIBOSOMAL SUBUNIT PROTEIN US4M"/>
    <property type="match status" value="1"/>
</dbReference>
<evidence type="ECO:0000256" key="3">
    <source>
        <dbReference type="ARBA" id="ARBA00022884"/>
    </source>
</evidence>
<evidence type="ECO:0000256" key="5">
    <source>
        <dbReference type="ARBA" id="ARBA00023274"/>
    </source>
</evidence>
<dbReference type="EMBL" id="MHKX01000011">
    <property type="protein sequence ID" value="OGY98336.1"/>
    <property type="molecule type" value="Genomic_DNA"/>
</dbReference>
<reference evidence="12 13" key="1">
    <citation type="journal article" date="2016" name="Nat. Commun.">
        <title>Thousands of microbial genomes shed light on interconnected biogeochemical processes in an aquifer system.</title>
        <authorList>
            <person name="Anantharaman K."/>
            <person name="Brown C.T."/>
            <person name="Hug L.A."/>
            <person name="Sharon I."/>
            <person name="Castelle C.J."/>
            <person name="Probst A.J."/>
            <person name="Thomas B.C."/>
            <person name="Singh A."/>
            <person name="Wilkins M.J."/>
            <person name="Karaoz U."/>
            <person name="Brodie E.L."/>
            <person name="Williams K.H."/>
            <person name="Hubbard S.S."/>
            <person name="Banfield J.F."/>
        </authorList>
    </citation>
    <scope>NUCLEOTIDE SEQUENCE [LARGE SCALE GENOMIC DNA]</scope>
</reference>
<comment type="subunit">
    <text evidence="7">Part of the 30S ribosomal subunit. Contacts protein S5. The interaction surface between S4 and S5 is involved in control of translational fidelity.</text>
</comment>
<evidence type="ECO:0000256" key="1">
    <source>
        <dbReference type="ARBA" id="ARBA00007465"/>
    </source>
</evidence>
<evidence type="ECO:0000256" key="4">
    <source>
        <dbReference type="ARBA" id="ARBA00022980"/>
    </source>
</evidence>
<dbReference type="SUPFAM" id="SSF55174">
    <property type="entry name" value="Alpha-L RNA-binding motif"/>
    <property type="match status" value="1"/>
</dbReference>
<dbReference type="HAMAP" id="MF_01306_B">
    <property type="entry name" value="Ribosomal_uS4_B"/>
    <property type="match status" value="1"/>
</dbReference>
<feature type="region of interest" description="Disordered" evidence="9">
    <location>
        <begin position="29"/>
        <end position="48"/>
    </location>
</feature>
<sequence length="206" mass="23334">MVHGPKEKRERSLGERLHLKGQRCDSPKCAAVRKPYKPGAHGQGGRRARMPSDFARQLNEKQKFKVVYGLNERTLRRLFEEAAESKTGTSMKMLELLERRLDNAVYRLGLAPSRSAARQIVNHGHVNVNGKRVRSAGYQVSAGDMIAIRQDAQTKSFFKELPQNLEKFTPPEWLSLDAKAYEGKVLKSPVEESPFEINLLVESFSK</sequence>
<keyword evidence="2 7" id="KW-0699">rRNA-binding</keyword>
<name>A0A1G2CAU9_9BACT</name>
<dbReference type="GO" id="GO:0015935">
    <property type="term" value="C:small ribosomal subunit"/>
    <property type="evidence" value="ECO:0007669"/>
    <property type="project" value="InterPro"/>
</dbReference>
<protein>
    <recommendedName>
        <fullName evidence="6 7">Small ribosomal subunit protein uS4</fullName>
    </recommendedName>
</protein>
<dbReference type="GO" id="GO:0042274">
    <property type="term" value="P:ribosomal small subunit biogenesis"/>
    <property type="evidence" value="ECO:0007669"/>
    <property type="project" value="TreeGrafter"/>
</dbReference>
<evidence type="ECO:0000256" key="8">
    <source>
        <dbReference type="RuleBase" id="RU003699"/>
    </source>
</evidence>
<dbReference type="Proteomes" id="UP000179059">
    <property type="component" value="Unassembled WGS sequence"/>
</dbReference>
<evidence type="ECO:0000259" key="10">
    <source>
        <dbReference type="SMART" id="SM00363"/>
    </source>
</evidence>
<dbReference type="GO" id="GO:0003735">
    <property type="term" value="F:structural constituent of ribosome"/>
    <property type="evidence" value="ECO:0007669"/>
    <property type="project" value="InterPro"/>
</dbReference>
<dbReference type="STRING" id="1798647.A2855_01025"/>
<dbReference type="PROSITE" id="PS50889">
    <property type="entry name" value="S4"/>
    <property type="match status" value="1"/>
</dbReference>
<dbReference type="PANTHER" id="PTHR11831">
    <property type="entry name" value="30S 40S RIBOSOMAL PROTEIN"/>
    <property type="match status" value="1"/>
</dbReference>
<keyword evidence="5 7" id="KW-0687">Ribonucleoprotein</keyword>
<evidence type="ECO:0000256" key="9">
    <source>
        <dbReference type="SAM" id="MobiDB-lite"/>
    </source>
</evidence>
<dbReference type="InterPro" id="IPR018079">
    <property type="entry name" value="Ribosomal_uS4_CS"/>
</dbReference>
<comment type="function">
    <text evidence="7">With S5 and S12 plays an important role in translational accuracy.</text>
</comment>
<dbReference type="GO" id="GO:0006412">
    <property type="term" value="P:translation"/>
    <property type="evidence" value="ECO:0007669"/>
    <property type="project" value="UniProtKB-UniRule"/>
</dbReference>
<dbReference type="SMART" id="SM01390">
    <property type="entry name" value="Ribosomal_S4"/>
    <property type="match status" value="1"/>
</dbReference>
<dbReference type="NCBIfam" id="NF003717">
    <property type="entry name" value="PRK05327.1"/>
    <property type="match status" value="1"/>
</dbReference>
<feature type="domain" description="Small ribosomal subunit protein uS4 N-terminal" evidence="11">
    <location>
        <begin position="1"/>
        <end position="98"/>
    </location>
</feature>
<dbReference type="AlphaFoldDB" id="A0A1G2CAU9"/>
<evidence type="ECO:0000259" key="11">
    <source>
        <dbReference type="SMART" id="SM01390"/>
    </source>
</evidence>
<proteinExistence type="inferred from homology"/>
<dbReference type="Pfam" id="PF01479">
    <property type="entry name" value="S4"/>
    <property type="match status" value="1"/>
</dbReference>
<comment type="function">
    <text evidence="7">One of the primary rRNA binding proteins, it binds directly to 16S rRNA where it nucleates assembly of the body of the 30S subunit.</text>
</comment>
<dbReference type="Pfam" id="PF00163">
    <property type="entry name" value="Ribosomal_S4"/>
    <property type="match status" value="1"/>
</dbReference>
<comment type="caution">
    <text evidence="12">The sequence shown here is derived from an EMBL/GenBank/DDBJ whole genome shotgun (WGS) entry which is preliminary data.</text>
</comment>
<dbReference type="InterPro" id="IPR005709">
    <property type="entry name" value="Ribosomal_uS4_bac-type"/>
</dbReference>
<dbReference type="InterPro" id="IPR001912">
    <property type="entry name" value="Ribosomal_uS4_N"/>
</dbReference>
<keyword evidence="4 7" id="KW-0689">Ribosomal protein</keyword>
<evidence type="ECO:0000256" key="6">
    <source>
        <dbReference type="ARBA" id="ARBA00035254"/>
    </source>
</evidence>